<gene>
    <name evidence="2" type="ORF">FHD67_12470</name>
</gene>
<dbReference type="GeneID" id="97048710"/>
<keyword evidence="1" id="KW-0812">Transmembrane</keyword>
<evidence type="ECO:0000313" key="2">
    <source>
        <dbReference type="EMBL" id="TNH38867.1"/>
    </source>
</evidence>
<organism evidence="2 3">
    <name type="scientific">Paracoccus haeundaensis</name>
    <dbReference type="NCBI Taxonomy" id="225362"/>
    <lineage>
        <taxon>Bacteria</taxon>
        <taxon>Pseudomonadati</taxon>
        <taxon>Pseudomonadota</taxon>
        <taxon>Alphaproteobacteria</taxon>
        <taxon>Rhodobacterales</taxon>
        <taxon>Paracoccaceae</taxon>
        <taxon>Paracoccus</taxon>
    </lineage>
</organism>
<proteinExistence type="predicted"/>
<dbReference type="AlphaFoldDB" id="A0A5C4R5C0"/>
<sequence length="74" mass="7436">MSDLLLLAGVALCLLSVVLAVVQLLQTQPPRAAILALLGGIVLLFAGAWMDPEPFSPADIPAALDTVTGGAPAS</sequence>
<protein>
    <submittedName>
        <fullName evidence="2">Uncharacterized protein</fullName>
    </submittedName>
</protein>
<keyword evidence="1" id="KW-0472">Membrane</keyword>
<reference evidence="2 3" key="1">
    <citation type="submission" date="2019-06" db="EMBL/GenBank/DDBJ databases">
        <authorList>
            <person name="Li J."/>
        </authorList>
    </citation>
    <scope>NUCLEOTIDE SEQUENCE [LARGE SCALE GENOMIC DNA]</scope>
    <source>
        <strain evidence="2 3">CGMCC 1.8012</strain>
    </source>
</reference>
<keyword evidence="3" id="KW-1185">Reference proteome</keyword>
<evidence type="ECO:0000256" key="1">
    <source>
        <dbReference type="SAM" id="Phobius"/>
    </source>
</evidence>
<feature type="transmembrane region" description="Helical" evidence="1">
    <location>
        <begin position="30"/>
        <end position="50"/>
    </location>
</feature>
<accession>A0A5C4R5C0</accession>
<comment type="caution">
    <text evidence="2">The sequence shown here is derived from an EMBL/GenBank/DDBJ whole genome shotgun (WGS) entry which is preliminary data.</text>
</comment>
<evidence type="ECO:0000313" key="3">
    <source>
        <dbReference type="Proteomes" id="UP000304880"/>
    </source>
</evidence>
<keyword evidence="1" id="KW-1133">Transmembrane helix</keyword>
<dbReference type="RefSeq" id="WP_045981488.1">
    <property type="nucleotide sequence ID" value="NZ_VDDC01000021.1"/>
</dbReference>
<name>A0A5C4R5C0_9RHOB</name>
<dbReference type="EMBL" id="VDDC01000021">
    <property type="protein sequence ID" value="TNH38867.1"/>
    <property type="molecule type" value="Genomic_DNA"/>
</dbReference>
<dbReference type="Proteomes" id="UP000304880">
    <property type="component" value="Unassembled WGS sequence"/>
</dbReference>